<sequence>MALAFLRSAAADSAPLCPARAGLAAANSLCTSQARHRQRQRIQDSVTSARTKNNPRAPSVATPWKQTKDDNDKRTHSVSLPPTDLGSHL</sequence>
<accession>A0AAV7UKY6</accession>
<proteinExistence type="predicted"/>
<feature type="compositionally biased region" description="Polar residues" evidence="1">
    <location>
        <begin position="43"/>
        <end position="56"/>
    </location>
</feature>
<comment type="caution">
    <text evidence="2">The sequence shown here is derived from an EMBL/GenBank/DDBJ whole genome shotgun (WGS) entry which is preliminary data.</text>
</comment>
<dbReference type="Proteomes" id="UP001066276">
    <property type="component" value="Chromosome 3_1"/>
</dbReference>
<evidence type="ECO:0000313" key="2">
    <source>
        <dbReference type="EMBL" id="KAJ1188649.1"/>
    </source>
</evidence>
<dbReference type="EMBL" id="JANPWB010000005">
    <property type="protein sequence ID" value="KAJ1188649.1"/>
    <property type="molecule type" value="Genomic_DNA"/>
</dbReference>
<organism evidence="2 3">
    <name type="scientific">Pleurodeles waltl</name>
    <name type="common">Iberian ribbed newt</name>
    <dbReference type="NCBI Taxonomy" id="8319"/>
    <lineage>
        <taxon>Eukaryota</taxon>
        <taxon>Metazoa</taxon>
        <taxon>Chordata</taxon>
        <taxon>Craniata</taxon>
        <taxon>Vertebrata</taxon>
        <taxon>Euteleostomi</taxon>
        <taxon>Amphibia</taxon>
        <taxon>Batrachia</taxon>
        <taxon>Caudata</taxon>
        <taxon>Salamandroidea</taxon>
        <taxon>Salamandridae</taxon>
        <taxon>Pleurodelinae</taxon>
        <taxon>Pleurodeles</taxon>
    </lineage>
</organism>
<evidence type="ECO:0000313" key="3">
    <source>
        <dbReference type="Proteomes" id="UP001066276"/>
    </source>
</evidence>
<gene>
    <name evidence="2" type="ORF">NDU88_005408</name>
</gene>
<dbReference type="AlphaFoldDB" id="A0AAV7UKY6"/>
<evidence type="ECO:0000256" key="1">
    <source>
        <dbReference type="SAM" id="MobiDB-lite"/>
    </source>
</evidence>
<keyword evidence="3" id="KW-1185">Reference proteome</keyword>
<feature type="region of interest" description="Disordered" evidence="1">
    <location>
        <begin position="30"/>
        <end position="89"/>
    </location>
</feature>
<evidence type="ECO:0008006" key="4">
    <source>
        <dbReference type="Google" id="ProtNLM"/>
    </source>
</evidence>
<reference evidence="2" key="1">
    <citation type="journal article" date="2022" name="bioRxiv">
        <title>Sequencing and chromosome-scale assembly of the giantPleurodeles waltlgenome.</title>
        <authorList>
            <person name="Brown T."/>
            <person name="Elewa A."/>
            <person name="Iarovenko S."/>
            <person name="Subramanian E."/>
            <person name="Araus A.J."/>
            <person name="Petzold A."/>
            <person name="Susuki M."/>
            <person name="Suzuki K.-i.T."/>
            <person name="Hayashi T."/>
            <person name="Toyoda A."/>
            <person name="Oliveira C."/>
            <person name="Osipova E."/>
            <person name="Leigh N.D."/>
            <person name="Simon A."/>
            <person name="Yun M.H."/>
        </authorList>
    </citation>
    <scope>NUCLEOTIDE SEQUENCE</scope>
    <source>
        <strain evidence="2">20211129_DDA</strain>
        <tissue evidence="2">Liver</tissue>
    </source>
</reference>
<name>A0AAV7UKY6_PLEWA</name>
<protein>
    <recommendedName>
        <fullName evidence="4">Secreted protein</fullName>
    </recommendedName>
</protein>
<feature type="compositionally biased region" description="Basic and acidic residues" evidence="1">
    <location>
        <begin position="66"/>
        <end position="75"/>
    </location>
</feature>